<reference evidence="2 3" key="1">
    <citation type="submission" date="2020-04" db="EMBL/GenBank/DDBJ databases">
        <authorList>
            <person name="Zhang R."/>
            <person name="Schippers A."/>
        </authorList>
    </citation>
    <scope>NUCLEOTIDE SEQUENCE [LARGE SCALE GENOMIC DNA]</scope>
    <source>
        <strain evidence="2 3">DSM 109850</strain>
    </source>
</reference>
<dbReference type="Proteomes" id="UP000533476">
    <property type="component" value="Unassembled WGS sequence"/>
</dbReference>
<feature type="transmembrane region" description="Helical" evidence="1">
    <location>
        <begin position="136"/>
        <end position="156"/>
    </location>
</feature>
<sequence length="535" mass="59495">MSAVSTELRDLLSDPVLIDPRRPTRDPWYLGVSGFVAALVVAHHTLFSNGIIVGDAFSRVLSAYYVFLRPHPHFAAIGFVWNPLPSLLEVPLTLLHRWWPSLVVQGFAGNIVSAAFYGIGLANLYRALHWLRVPRWLRWTWTVIYALNPMILWYGANGMTDGMLAAALLGMTEGLLAYFETDAVSDLARSGIWLAVGFLLRYEAVPVAAFAGLGLIGALVRRGRSRAYIEGMLLVFELPIVYMAGIWMFTNWLIMKNPLYFLLSPYGNASQTLTGVYENALTRFARAHLWNAIQVSVHWTFLFVPVIFGILGALIGQLSGSRRAGLPLIGAAAGAPMLQVILLYLGRSADWARFFLYYIPFGFVLVALSVQDIGKRFRIFAVVLATGLLIVGNWTTWRALRNPVWGNGDYAYVSDIVHGQRVHPFVQDEQISRYINAHPHLKVLIDTFTSFDVVPYVKNPNQFVITADLNFQSALLNPLGQVNAFLVPEPSGTGKLNAINRTYPGLWAGKVPWTKLIATFPGTAYRLYAILPDAP</sequence>
<feature type="transmembrane region" description="Helical" evidence="1">
    <location>
        <begin position="377"/>
        <end position="397"/>
    </location>
</feature>
<gene>
    <name evidence="2" type="ORF">HIJ39_00670</name>
</gene>
<name>A0A7Y0L0S7_9FIRM</name>
<dbReference type="RefSeq" id="WP_169095654.1">
    <property type="nucleotide sequence ID" value="NZ_JABBVZ010000002.1"/>
</dbReference>
<proteinExistence type="predicted"/>
<feature type="transmembrane region" description="Helical" evidence="1">
    <location>
        <begin position="351"/>
        <end position="370"/>
    </location>
</feature>
<accession>A0A7Y0L0S7</accession>
<dbReference type="EMBL" id="JABBVZ010000002">
    <property type="protein sequence ID" value="NMP20872.1"/>
    <property type="molecule type" value="Genomic_DNA"/>
</dbReference>
<evidence type="ECO:0000313" key="3">
    <source>
        <dbReference type="Proteomes" id="UP000533476"/>
    </source>
</evidence>
<keyword evidence="1" id="KW-0812">Transmembrane</keyword>
<comment type="caution">
    <text evidence="2">The sequence shown here is derived from an EMBL/GenBank/DDBJ whole genome shotgun (WGS) entry which is preliminary data.</text>
</comment>
<feature type="transmembrane region" description="Helical" evidence="1">
    <location>
        <begin position="192"/>
        <end position="220"/>
    </location>
</feature>
<feature type="transmembrane region" description="Helical" evidence="1">
    <location>
        <begin position="299"/>
        <end position="318"/>
    </location>
</feature>
<feature type="transmembrane region" description="Helical" evidence="1">
    <location>
        <begin position="325"/>
        <end position="345"/>
    </location>
</feature>
<dbReference type="AlphaFoldDB" id="A0A7Y0L0S7"/>
<evidence type="ECO:0000256" key="1">
    <source>
        <dbReference type="SAM" id="Phobius"/>
    </source>
</evidence>
<keyword evidence="1" id="KW-1133">Transmembrane helix</keyword>
<feature type="transmembrane region" description="Helical" evidence="1">
    <location>
        <begin position="28"/>
        <end position="52"/>
    </location>
</feature>
<feature type="transmembrane region" description="Helical" evidence="1">
    <location>
        <begin position="232"/>
        <end position="254"/>
    </location>
</feature>
<keyword evidence="3" id="KW-1185">Reference proteome</keyword>
<organism evidence="2 3">
    <name type="scientific">Sulfobacillus harzensis</name>
    <dbReference type="NCBI Taxonomy" id="2729629"/>
    <lineage>
        <taxon>Bacteria</taxon>
        <taxon>Bacillati</taxon>
        <taxon>Bacillota</taxon>
        <taxon>Clostridia</taxon>
        <taxon>Eubacteriales</taxon>
        <taxon>Clostridiales Family XVII. Incertae Sedis</taxon>
        <taxon>Sulfobacillus</taxon>
    </lineage>
</organism>
<feature type="transmembrane region" description="Helical" evidence="1">
    <location>
        <begin position="102"/>
        <end position="124"/>
    </location>
</feature>
<protein>
    <recommendedName>
        <fullName evidence="4">Glycosyltransferase RgtA/B/C/D-like domain-containing protein</fullName>
    </recommendedName>
</protein>
<evidence type="ECO:0000313" key="2">
    <source>
        <dbReference type="EMBL" id="NMP20872.1"/>
    </source>
</evidence>
<keyword evidence="1" id="KW-0472">Membrane</keyword>
<evidence type="ECO:0008006" key="4">
    <source>
        <dbReference type="Google" id="ProtNLM"/>
    </source>
</evidence>